<dbReference type="OMA" id="VWFLAFE"/>
<evidence type="ECO:0000313" key="9">
    <source>
        <dbReference type="Proteomes" id="UP000688137"/>
    </source>
</evidence>
<keyword evidence="9" id="KW-1185">Reference proteome</keyword>
<evidence type="ECO:0000313" key="8">
    <source>
        <dbReference type="EMBL" id="CAD8066585.1"/>
    </source>
</evidence>
<keyword evidence="5 6" id="KW-0812">Transmembrane</keyword>
<keyword evidence="4 7" id="KW-1133">Transmembrane helix</keyword>
<dbReference type="InterPro" id="IPR018108">
    <property type="entry name" value="MCP_transmembrane"/>
</dbReference>
<keyword evidence="5 7" id="KW-0472">Membrane</keyword>
<comment type="caution">
    <text evidence="8">The sequence shown here is derived from an EMBL/GenBank/DDBJ whole genome shotgun (WGS) entry which is preliminary data.</text>
</comment>
<keyword evidence="3" id="KW-0677">Repeat</keyword>
<feature type="repeat" description="Solcar" evidence="5">
    <location>
        <begin position="96"/>
        <end position="184"/>
    </location>
</feature>
<evidence type="ECO:0000256" key="4">
    <source>
        <dbReference type="ARBA" id="ARBA00022989"/>
    </source>
</evidence>
<evidence type="ECO:0000256" key="6">
    <source>
        <dbReference type="RuleBase" id="RU000488"/>
    </source>
</evidence>
<protein>
    <recommendedName>
        <fullName evidence="10">Mitochondrial carrier protein</fullName>
    </recommendedName>
</protein>
<evidence type="ECO:0000256" key="2">
    <source>
        <dbReference type="ARBA" id="ARBA00022448"/>
    </source>
</evidence>
<organism evidence="8 9">
    <name type="scientific">Paramecium primaurelia</name>
    <dbReference type="NCBI Taxonomy" id="5886"/>
    <lineage>
        <taxon>Eukaryota</taxon>
        <taxon>Sar</taxon>
        <taxon>Alveolata</taxon>
        <taxon>Ciliophora</taxon>
        <taxon>Intramacronucleata</taxon>
        <taxon>Oligohymenophorea</taxon>
        <taxon>Peniculida</taxon>
        <taxon>Parameciidae</taxon>
        <taxon>Paramecium</taxon>
    </lineage>
</organism>
<dbReference type="PROSITE" id="PS50920">
    <property type="entry name" value="SOLCAR"/>
    <property type="match status" value="3"/>
</dbReference>
<comment type="similarity">
    <text evidence="1 6">Belongs to the mitochondrial carrier (TC 2.A.29) family.</text>
</comment>
<feature type="repeat" description="Solcar" evidence="5">
    <location>
        <begin position="3"/>
        <end position="86"/>
    </location>
</feature>
<dbReference type="FunFam" id="1.50.40.10:FF:000180">
    <property type="entry name" value="Mitochondrial carrier protein, putative"/>
    <property type="match status" value="1"/>
</dbReference>
<feature type="transmembrane region" description="Helical" evidence="7">
    <location>
        <begin position="270"/>
        <end position="287"/>
    </location>
</feature>
<dbReference type="GO" id="GO:0016020">
    <property type="term" value="C:membrane"/>
    <property type="evidence" value="ECO:0007669"/>
    <property type="project" value="UniProtKB-UniRule"/>
</dbReference>
<dbReference type="GO" id="GO:0000064">
    <property type="term" value="F:L-ornithine transmembrane transporter activity"/>
    <property type="evidence" value="ECO:0007669"/>
    <property type="project" value="TreeGrafter"/>
</dbReference>
<dbReference type="Proteomes" id="UP000688137">
    <property type="component" value="Unassembled WGS sequence"/>
</dbReference>
<accession>A0A8S1LJM2</accession>
<dbReference type="EMBL" id="CAJJDM010000038">
    <property type="protein sequence ID" value="CAD8066585.1"/>
    <property type="molecule type" value="Genomic_DNA"/>
</dbReference>
<name>A0A8S1LJM2_PARPR</name>
<dbReference type="PANTHER" id="PTHR45624:SF12">
    <property type="entry name" value="MITOCHONDRIAL ORNITHINE TRANSPORTER 1"/>
    <property type="match status" value="1"/>
</dbReference>
<dbReference type="PANTHER" id="PTHR45624">
    <property type="entry name" value="MITOCHONDRIAL BASIC AMINO ACIDS TRANSPORTER-RELATED"/>
    <property type="match status" value="1"/>
</dbReference>
<evidence type="ECO:0008006" key="10">
    <source>
        <dbReference type="Google" id="ProtNLM"/>
    </source>
</evidence>
<dbReference type="AlphaFoldDB" id="A0A8S1LJM2"/>
<feature type="transmembrane region" description="Helical" evidence="7">
    <location>
        <begin position="61"/>
        <end position="80"/>
    </location>
</feature>
<evidence type="ECO:0000256" key="7">
    <source>
        <dbReference type="SAM" id="Phobius"/>
    </source>
</evidence>
<sequence length="298" mass="33475">MSEQSISDVLSGAFAGVCFRLFGHPFDTIKVRMIMGNSKKSILRTGLDIYKKEGFKAYYKGMLSPILAEVPCNAVMFAVYEAVYRELCPYPYSNQPQFASWLIAGGVSGVAYAMVVCPAEMIKCLLQMQIKNIDHELRSPLRCVITLLQREGIRGLFKGLVATIIRDVPQNAAFFTTYEYTKYLFKQRNSSDDINFWQALVCGGLSGIACCLASYPLDVVKTQLQCEAALYKSQRKFRPLLMDGGVIMCTTHILQKNGIMGFFNGIQSCLIYYLIGCSAQFTGYYYAQQLFKQALPIY</sequence>
<dbReference type="GO" id="GO:1990575">
    <property type="term" value="P:mitochondrial L-ornithine transmembrane transport"/>
    <property type="evidence" value="ECO:0007669"/>
    <property type="project" value="TreeGrafter"/>
</dbReference>
<evidence type="ECO:0000256" key="3">
    <source>
        <dbReference type="ARBA" id="ARBA00022737"/>
    </source>
</evidence>
<feature type="transmembrane region" description="Helical" evidence="7">
    <location>
        <begin position="100"/>
        <end position="122"/>
    </location>
</feature>
<dbReference type="InterPro" id="IPR050567">
    <property type="entry name" value="Mitochondrial_Carrier"/>
</dbReference>
<evidence type="ECO:0000256" key="1">
    <source>
        <dbReference type="ARBA" id="ARBA00006375"/>
    </source>
</evidence>
<feature type="repeat" description="Solcar" evidence="5">
    <location>
        <begin position="194"/>
        <end position="290"/>
    </location>
</feature>
<gene>
    <name evidence="8" type="ORF">PPRIM_AZ9-3.1.T0390173</name>
</gene>
<proteinExistence type="inferred from homology"/>
<reference evidence="8" key="1">
    <citation type="submission" date="2021-01" db="EMBL/GenBank/DDBJ databases">
        <authorList>
            <consortium name="Genoscope - CEA"/>
            <person name="William W."/>
        </authorList>
    </citation>
    <scope>NUCLEOTIDE SEQUENCE</scope>
</reference>
<dbReference type="Pfam" id="PF00153">
    <property type="entry name" value="Mito_carr"/>
    <property type="match status" value="3"/>
</dbReference>
<evidence type="ECO:0000256" key="5">
    <source>
        <dbReference type="PROSITE-ProRule" id="PRU00282"/>
    </source>
</evidence>
<keyword evidence="2 6" id="KW-0813">Transport</keyword>